<name>A0A2N3Y383_SACSN</name>
<dbReference type="Gene3D" id="3.40.50.720">
    <property type="entry name" value="NAD(P)-binding Rossmann-like Domain"/>
    <property type="match status" value="1"/>
</dbReference>
<dbReference type="InterPro" id="IPR002347">
    <property type="entry name" value="SDR_fam"/>
</dbReference>
<evidence type="ECO:0000313" key="4">
    <source>
        <dbReference type="Proteomes" id="UP000233786"/>
    </source>
</evidence>
<organism evidence="3 4">
    <name type="scientific">Saccharopolyspora spinosa</name>
    <dbReference type="NCBI Taxonomy" id="60894"/>
    <lineage>
        <taxon>Bacteria</taxon>
        <taxon>Bacillati</taxon>
        <taxon>Actinomycetota</taxon>
        <taxon>Actinomycetes</taxon>
        <taxon>Pseudonocardiales</taxon>
        <taxon>Pseudonocardiaceae</taxon>
        <taxon>Saccharopolyspora</taxon>
    </lineage>
</organism>
<dbReference type="Proteomes" id="UP000233786">
    <property type="component" value="Unassembled WGS sequence"/>
</dbReference>
<reference evidence="3" key="1">
    <citation type="submission" date="2017-12" db="EMBL/GenBank/DDBJ databases">
        <title>Sequencing the genomes of 1000 Actinobacteria strains.</title>
        <authorList>
            <person name="Klenk H.-P."/>
        </authorList>
    </citation>
    <scope>NUCLEOTIDE SEQUENCE [LARGE SCALE GENOMIC DNA]</scope>
    <source>
        <strain evidence="3">DSM 44228</strain>
    </source>
</reference>
<dbReference type="PRINTS" id="PR00081">
    <property type="entry name" value="GDHRDH"/>
</dbReference>
<dbReference type="Pfam" id="PF00106">
    <property type="entry name" value="adh_short"/>
    <property type="match status" value="1"/>
</dbReference>
<keyword evidence="4" id="KW-1185">Reference proteome</keyword>
<comment type="caution">
    <text evidence="3">The sequence shown here is derived from an EMBL/GenBank/DDBJ whole genome shotgun (WGS) entry which is preliminary data.</text>
</comment>
<keyword evidence="1" id="KW-0560">Oxidoreductase</keyword>
<dbReference type="RefSeq" id="WP_029535002.1">
    <property type="nucleotide sequence ID" value="NZ_CP061007.1"/>
</dbReference>
<dbReference type="AlphaFoldDB" id="A0A2N3Y383"/>
<dbReference type="STRING" id="994479.GCA_000194155_01102"/>
<dbReference type="PRINTS" id="PR00080">
    <property type="entry name" value="SDRFAMILY"/>
</dbReference>
<proteinExistence type="inferred from homology"/>
<dbReference type="InterPro" id="IPR036291">
    <property type="entry name" value="NAD(P)-bd_dom_sf"/>
</dbReference>
<accession>A0A2N3Y383</accession>
<dbReference type="SUPFAM" id="SSF51735">
    <property type="entry name" value="NAD(P)-binding Rossmann-fold domains"/>
    <property type="match status" value="1"/>
</dbReference>
<evidence type="ECO:0000256" key="1">
    <source>
        <dbReference type="ARBA" id="ARBA00023002"/>
    </source>
</evidence>
<dbReference type="GO" id="GO:0016491">
    <property type="term" value="F:oxidoreductase activity"/>
    <property type="evidence" value="ECO:0007669"/>
    <property type="project" value="UniProtKB-KW"/>
</dbReference>
<dbReference type="PANTHER" id="PTHR43157">
    <property type="entry name" value="PHOSPHATIDYLINOSITOL-GLYCAN BIOSYNTHESIS CLASS F PROTEIN-RELATED"/>
    <property type="match status" value="1"/>
</dbReference>
<comment type="similarity">
    <text evidence="2">Belongs to the short-chain dehydrogenases/reductases (SDR) family.</text>
</comment>
<protein>
    <submittedName>
        <fullName evidence="3">NAD(P)-dependent dehydrogenase (Short-subunit alcohol dehydrogenase family)</fullName>
    </submittedName>
</protein>
<dbReference type="OrthoDB" id="3237043at2"/>
<evidence type="ECO:0000313" key="3">
    <source>
        <dbReference type="EMBL" id="PKW17383.1"/>
    </source>
</evidence>
<gene>
    <name evidence="3" type="ORF">A8926_5342</name>
</gene>
<evidence type="ECO:0000256" key="2">
    <source>
        <dbReference type="RuleBase" id="RU000363"/>
    </source>
</evidence>
<sequence>MRTPSQRCILVTGATSGLGRALAHQLAKSGSRVLIHGRSAELAEETRAEIAAATGSDRLDVVLADLAELRQVERLANDVQLRCDRLDVLVNNAGIGSGPPGGRREESPDGIELRFAVNYLAGYHLTHLLQPLLLASAPARVVNVASAGQHPIDFDDPMMTENYIGARAYAQSKLAQIMFTFDLAEELRGHGVTVNALHPATYMNTAMVREAGVSPLGTIAEGVEATMRLVADPGLDEVTGEYFHVTRACRALEQAYDEQGRTRLRELSGKLIEQARG</sequence>
<dbReference type="EMBL" id="PJNB01000001">
    <property type="protein sequence ID" value="PKW17383.1"/>
    <property type="molecule type" value="Genomic_DNA"/>
</dbReference>
<dbReference type="PANTHER" id="PTHR43157:SF31">
    <property type="entry name" value="PHOSPHATIDYLINOSITOL-GLYCAN BIOSYNTHESIS CLASS F PROTEIN"/>
    <property type="match status" value="1"/>
</dbReference>